<sequence>MELLGINGIRLVERSERDLKQRSRDCTSINAMTGKESTAFETHFETIVESSLTRIKLAEAREPIGNPSIEIRGRQIHAFGVQEGFKITIEGSTKGRLEERRIDLLPNALQQVIIREEGLIHNAKGTIFEGILTGIEDKCTDRLDPGGTNQVFQHGFFKFLRRELYQVIPSSRKEHHRLLVLEAGHKMVPGILGVRVSAFSLVEITKKGSFNATVFLGLEEARVHALEDILTRTGEEFSDEEEEESESEPGEVRGESREGTDLEGGGVEVRGELREGTDSEGGGVAPGKQFQYSVWSTWGSQALVEASFTGRKTTARVKKEDSEYQEAKGEIEARNKTGRESRNGTTGVKTSDKKKYTEVRDKIGNGGQLKTDGMGITSTPLLADVREELSKKWKPVVLDRNTNEDSLERQLNLVIFRELTREKERVGTRSSVLSFIYSMEELAEGSLE</sequence>
<protein>
    <submittedName>
        <fullName evidence="2">Uncharacterized protein</fullName>
    </submittedName>
</protein>
<evidence type="ECO:0000313" key="3">
    <source>
        <dbReference type="Proteomes" id="UP000297245"/>
    </source>
</evidence>
<organism evidence="2 3">
    <name type="scientific">Dendrothele bispora (strain CBS 962.96)</name>
    <dbReference type="NCBI Taxonomy" id="1314807"/>
    <lineage>
        <taxon>Eukaryota</taxon>
        <taxon>Fungi</taxon>
        <taxon>Dikarya</taxon>
        <taxon>Basidiomycota</taxon>
        <taxon>Agaricomycotina</taxon>
        <taxon>Agaricomycetes</taxon>
        <taxon>Agaricomycetidae</taxon>
        <taxon>Agaricales</taxon>
        <taxon>Agaricales incertae sedis</taxon>
        <taxon>Dendrothele</taxon>
    </lineage>
</organism>
<feature type="compositionally biased region" description="Basic and acidic residues" evidence="1">
    <location>
        <begin position="250"/>
        <end position="260"/>
    </location>
</feature>
<feature type="region of interest" description="Disordered" evidence="1">
    <location>
        <begin position="233"/>
        <end position="286"/>
    </location>
</feature>
<reference evidence="2 3" key="1">
    <citation type="journal article" date="2019" name="Nat. Ecol. Evol.">
        <title>Megaphylogeny resolves global patterns of mushroom evolution.</title>
        <authorList>
            <person name="Varga T."/>
            <person name="Krizsan K."/>
            <person name="Foldi C."/>
            <person name="Dima B."/>
            <person name="Sanchez-Garcia M."/>
            <person name="Sanchez-Ramirez S."/>
            <person name="Szollosi G.J."/>
            <person name="Szarkandi J.G."/>
            <person name="Papp V."/>
            <person name="Albert L."/>
            <person name="Andreopoulos W."/>
            <person name="Angelini C."/>
            <person name="Antonin V."/>
            <person name="Barry K.W."/>
            <person name="Bougher N.L."/>
            <person name="Buchanan P."/>
            <person name="Buyck B."/>
            <person name="Bense V."/>
            <person name="Catcheside P."/>
            <person name="Chovatia M."/>
            <person name="Cooper J."/>
            <person name="Damon W."/>
            <person name="Desjardin D."/>
            <person name="Finy P."/>
            <person name="Geml J."/>
            <person name="Haridas S."/>
            <person name="Hughes K."/>
            <person name="Justo A."/>
            <person name="Karasinski D."/>
            <person name="Kautmanova I."/>
            <person name="Kiss B."/>
            <person name="Kocsube S."/>
            <person name="Kotiranta H."/>
            <person name="LaButti K.M."/>
            <person name="Lechner B.E."/>
            <person name="Liimatainen K."/>
            <person name="Lipzen A."/>
            <person name="Lukacs Z."/>
            <person name="Mihaltcheva S."/>
            <person name="Morgado L.N."/>
            <person name="Niskanen T."/>
            <person name="Noordeloos M.E."/>
            <person name="Ohm R.A."/>
            <person name="Ortiz-Santana B."/>
            <person name="Ovrebo C."/>
            <person name="Racz N."/>
            <person name="Riley R."/>
            <person name="Savchenko A."/>
            <person name="Shiryaev A."/>
            <person name="Soop K."/>
            <person name="Spirin V."/>
            <person name="Szebenyi C."/>
            <person name="Tomsovsky M."/>
            <person name="Tulloss R.E."/>
            <person name="Uehling J."/>
            <person name="Grigoriev I.V."/>
            <person name="Vagvolgyi C."/>
            <person name="Papp T."/>
            <person name="Martin F.M."/>
            <person name="Miettinen O."/>
            <person name="Hibbett D.S."/>
            <person name="Nagy L.G."/>
        </authorList>
    </citation>
    <scope>NUCLEOTIDE SEQUENCE [LARGE SCALE GENOMIC DNA]</scope>
    <source>
        <strain evidence="2 3">CBS 962.96</strain>
    </source>
</reference>
<gene>
    <name evidence="2" type="ORF">K435DRAFT_802576</name>
</gene>
<dbReference type="EMBL" id="ML179360">
    <property type="protein sequence ID" value="THU89679.1"/>
    <property type="molecule type" value="Genomic_DNA"/>
</dbReference>
<evidence type="ECO:0000313" key="2">
    <source>
        <dbReference type="EMBL" id="THU89679.1"/>
    </source>
</evidence>
<dbReference type="AlphaFoldDB" id="A0A4S8LKF1"/>
<feature type="compositionally biased region" description="Acidic residues" evidence="1">
    <location>
        <begin position="236"/>
        <end position="249"/>
    </location>
</feature>
<proteinExistence type="predicted"/>
<dbReference type="Proteomes" id="UP000297245">
    <property type="component" value="Unassembled WGS sequence"/>
</dbReference>
<evidence type="ECO:0000256" key="1">
    <source>
        <dbReference type="SAM" id="MobiDB-lite"/>
    </source>
</evidence>
<accession>A0A4S8LKF1</accession>
<name>A0A4S8LKF1_DENBC</name>
<keyword evidence="3" id="KW-1185">Reference proteome</keyword>